<feature type="compositionally biased region" description="Polar residues" evidence="3">
    <location>
        <begin position="340"/>
        <end position="361"/>
    </location>
</feature>
<protein>
    <submittedName>
        <fullName evidence="5">AIP3-domain-containing protein</fullName>
    </submittedName>
</protein>
<feature type="region of interest" description="Disordered" evidence="3">
    <location>
        <begin position="804"/>
        <end position="870"/>
    </location>
</feature>
<feature type="domain" description="Actin interacting protein 3 C-terminal" evidence="4">
    <location>
        <begin position="694"/>
        <end position="1149"/>
    </location>
</feature>
<dbReference type="Pfam" id="PF03915">
    <property type="entry name" value="AIP3"/>
    <property type="match status" value="1"/>
</dbReference>
<evidence type="ECO:0000256" key="3">
    <source>
        <dbReference type="SAM" id="MobiDB-lite"/>
    </source>
</evidence>
<feature type="compositionally biased region" description="Low complexity" evidence="3">
    <location>
        <begin position="14"/>
        <end position="26"/>
    </location>
</feature>
<dbReference type="InterPro" id="IPR056279">
    <property type="entry name" value="Aip3p_Bud6_N"/>
</dbReference>
<feature type="region of interest" description="Disordered" evidence="3">
    <location>
        <begin position="651"/>
        <end position="685"/>
    </location>
</feature>
<dbReference type="GO" id="GO:0005737">
    <property type="term" value="C:cytoplasm"/>
    <property type="evidence" value="ECO:0007669"/>
    <property type="project" value="TreeGrafter"/>
</dbReference>
<dbReference type="RefSeq" id="XP_025364073.1">
    <property type="nucleotide sequence ID" value="XM_025505430.1"/>
</dbReference>
<dbReference type="InterPro" id="IPR051825">
    <property type="entry name" value="SRCIN1"/>
</dbReference>
<feature type="compositionally biased region" description="Low complexity" evidence="3">
    <location>
        <begin position="143"/>
        <end position="165"/>
    </location>
</feature>
<dbReference type="GeneID" id="37027253"/>
<dbReference type="Pfam" id="PF23153">
    <property type="entry name" value="Aip3p_Bud6_N"/>
    <property type="match status" value="1"/>
</dbReference>
<dbReference type="InterPro" id="IPR022782">
    <property type="entry name" value="AIP3-like_C"/>
</dbReference>
<feature type="compositionally biased region" description="Basic and acidic residues" evidence="3">
    <location>
        <begin position="308"/>
        <end position="322"/>
    </location>
</feature>
<feature type="compositionally biased region" description="Low complexity" evidence="3">
    <location>
        <begin position="651"/>
        <end position="672"/>
    </location>
</feature>
<name>A0A316UYS3_9BASI</name>
<evidence type="ECO:0000256" key="1">
    <source>
        <dbReference type="ARBA" id="ARBA00023054"/>
    </source>
</evidence>
<feature type="region of interest" description="Disordered" evidence="3">
    <location>
        <begin position="482"/>
        <end position="631"/>
    </location>
</feature>
<dbReference type="PANTHER" id="PTHR22741">
    <property type="entry name" value="P140CAP/SNIP-RELATED"/>
    <property type="match status" value="1"/>
</dbReference>
<evidence type="ECO:0000313" key="5">
    <source>
        <dbReference type="EMBL" id="PWN29461.1"/>
    </source>
</evidence>
<dbReference type="Proteomes" id="UP000245884">
    <property type="component" value="Unassembled WGS sequence"/>
</dbReference>
<dbReference type="GO" id="GO:0005519">
    <property type="term" value="F:cytoskeletal regulatory protein binding"/>
    <property type="evidence" value="ECO:0007669"/>
    <property type="project" value="InterPro"/>
</dbReference>
<dbReference type="GO" id="GO:0051286">
    <property type="term" value="C:cell tip"/>
    <property type="evidence" value="ECO:0007669"/>
    <property type="project" value="TreeGrafter"/>
</dbReference>
<organism evidence="5 6">
    <name type="scientific">Jaminaea rosea</name>
    <dbReference type="NCBI Taxonomy" id="1569628"/>
    <lineage>
        <taxon>Eukaryota</taxon>
        <taxon>Fungi</taxon>
        <taxon>Dikarya</taxon>
        <taxon>Basidiomycota</taxon>
        <taxon>Ustilaginomycotina</taxon>
        <taxon>Exobasidiomycetes</taxon>
        <taxon>Microstromatales</taxon>
        <taxon>Microstromatales incertae sedis</taxon>
        <taxon>Jaminaea</taxon>
    </lineage>
</organism>
<gene>
    <name evidence="5" type="ORF">BDZ90DRAFT_230331</name>
</gene>
<feature type="region of interest" description="Disordered" evidence="3">
    <location>
        <begin position="289"/>
        <end position="443"/>
    </location>
</feature>
<reference evidence="5 6" key="1">
    <citation type="journal article" date="2018" name="Mol. Biol. Evol.">
        <title>Broad Genomic Sampling Reveals a Smut Pathogenic Ancestry of the Fungal Clade Ustilaginomycotina.</title>
        <authorList>
            <person name="Kijpornyongpan T."/>
            <person name="Mondo S.J."/>
            <person name="Barry K."/>
            <person name="Sandor L."/>
            <person name="Lee J."/>
            <person name="Lipzen A."/>
            <person name="Pangilinan J."/>
            <person name="LaButti K."/>
            <person name="Hainaut M."/>
            <person name="Henrissat B."/>
            <person name="Grigoriev I.V."/>
            <person name="Spatafora J.W."/>
            <person name="Aime M.C."/>
        </authorList>
    </citation>
    <scope>NUCLEOTIDE SEQUENCE [LARGE SCALE GENOMIC DNA]</scope>
    <source>
        <strain evidence="5 6">MCA 5214</strain>
    </source>
</reference>
<dbReference type="AlphaFoldDB" id="A0A316UYS3"/>
<dbReference type="InterPro" id="IPR005613">
    <property type="entry name" value="AIP3_C"/>
</dbReference>
<evidence type="ECO:0000256" key="2">
    <source>
        <dbReference type="SAM" id="Coils"/>
    </source>
</evidence>
<feature type="region of interest" description="Disordered" evidence="3">
    <location>
        <begin position="1"/>
        <end position="170"/>
    </location>
</feature>
<dbReference type="STRING" id="1569628.A0A316UYS3"/>
<keyword evidence="6" id="KW-1185">Reference proteome</keyword>
<feature type="compositionally biased region" description="Polar residues" evidence="3">
    <location>
        <begin position="590"/>
        <end position="631"/>
    </location>
</feature>
<feature type="compositionally biased region" description="Low complexity" evidence="3">
    <location>
        <begin position="101"/>
        <end position="112"/>
    </location>
</feature>
<feature type="region of interest" description="Disordered" evidence="3">
    <location>
        <begin position="1182"/>
        <end position="1225"/>
    </location>
</feature>
<dbReference type="PANTHER" id="PTHR22741:SF10">
    <property type="entry name" value="COILED-COIL DOMAIN-CONTAINING PROTEIN CG32809"/>
    <property type="match status" value="1"/>
</dbReference>
<dbReference type="OrthoDB" id="783096at2759"/>
<feature type="compositionally biased region" description="Basic residues" evidence="3">
    <location>
        <begin position="504"/>
        <end position="515"/>
    </location>
</feature>
<evidence type="ECO:0000313" key="6">
    <source>
        <dbReference type="Proteomes" id="UP000245884"/>
    </source>
</evidence>
<sequence length="1225" mass="128387">MLSGVLGRSGKGSGSNNAAGGASASGSGAGDRTPDRGGRPSLSNDAISPPSATGGPSTYMRRHDGISSAVNGTGSGSSGPSGSSSSSSGKRPMGGGGAGSSGSSLANMGASAAPPPNLLPEEMRALQKEKERERETAINAEMSRQSSGSSVRTSTTASSKSPYSSNHMESSVTRLLVATKMLLESLTKWSIGQKSETQVSDVYVRLGNDFITARQAFGSYNIDMSDLASVPDDLRVCLERCLSEDASPAVLEQHLPRVREIIIHLLQGLKLKQAEYKRILVAQQRGSTTSKRSSILQAAPGVAASMAGERRSSRTIRQERQGVSDSARGSYIAPEPLEPNPNSQPESLPQRSNSSSVTSPRTAGLNGGTQLVDNPTPAPPEPQEDYLKTPTMSPPAAADTSLPGSDPSPYTPASTPRRVSGSSSTGKLTRSRSDVVVADATEADPSLRALKSRDALERRASKRFSAYTFNKMGVGQSGMSSFGSGILSGGGGANASPEMPRSGGGHKRGASRRQKPSVSNISELAAAEEMPPVPKSPNLARKSPLATPQLGAGARGSASTRSSAGAGAGGSEMEELADSASRGGSPLRRTGSQTLGLPSSLRNANRSPTPSTQAASSNESLPFTDANQTPRSPIVATAAAASIRGEDVFTAGSTDSSTAQSASARTLTAASSSRDHAGSTDSPATTGTSDLSVFLQLGRQTRKTTLDSSTPLSVARLRMLFVERFAYSPGKDDFPSIYVKDVSSGVSYELEDLADVTEGCVLTLNIEPLDQVKQHLDLTLGAITKEIREVKAQLAEREQRDALALARRPSTSHAPRLADAVSPSKFSDRQFAAAEERMRRSESRGDDGEGDALASGQASSSTGPAPDLRGHYDEILSLRREMAILRQLQGDFSTDVGGMLKKMKEQSARVRSIAAQDVPTERNFIVAGKARLDASSQEVLTLVEDLQDVVDDLKLDVIQRGVKPKPATVKKISADIAKATSGLEDLERYVQTVKPSWKKTWESELRDIVEEQEFLNHQEGLIADLREDHKALQEVYENIQQVVKLRSAGRPTGGKYIPPLPEEGHEGLSTVMLEVRGQSIDHEKRLRALQAAERTRQREMSSRTDEFQEELAGFVAAPAGSGSGEAAGSGLRKTGGHLEVERIRSKRDKATLLAMFGGGGSGGAPPLHEGAAPPKKLILGGAKGAAPAAKSMAKLASATSSSADSAPGLSPTTSMDTASDRGSAE</sequence>
<accession>A0A316UYS3</accession>
<feature type="compositionally biased region" description="Low complexity" evidence="3">
    <location>
        <begin position="80"/>
        <end position="91"/>
    </location>
</feature>
<feature type="compositionally biased region" description="Basic and acidic residues" evidence="3">
    <location>
        <begin position="121"/>
        <end position="136"/>
    </location>
</feature>
<feature type="compositionally biased region" description="Polar residues" evidence="3">
    <location>
        <begin position="41"/>
        <end position="56"/>
    </location>
</feature>
<evidence type="ECO:0000259" key="4">
    <source>
        <dbReference type="SMART" id="SM00806"/>
    </source>
</evidence>
<feature type="compositionally biased region" description="Basic and acidic residues" evidence="3">
    <location>
        <begin position="834"/>
        <end position="847"/>
    </location>
</feature>
<dbReference type="GO" id="GO:0030010">
    <property type="term" value="P:establishment of cell polarity"/>
    <property type="evidence" value="ECO:0007669"/>
    <property type="project" value="TreeGrafter"/>
</dbReference>
<dbReference type="SMART" id="SM00806">
    <property type="entry name" value="AIP3"/>
    <property type="match status" value="1"/>
</dbReference>
<feature type="coiled-coil region" evidence="2">
    <location>
        <begin position="1015"/>
        <end position="1042"/>
    </location>
</feature>
<dbReference type="Gene3D" id="1.20.58.1540">
    <property type="entry name" value="Actin interacting protein 3, C-terminal domain"/>
    <property type="match status" value="1"/>
</dbReference>
<keyword evidence="1 2" id="KW-0175">Coiled coil</keyword>
<dbReference type="EMBL" id="KZ819663">
    <property type="protein sequence ID" value="PWN29461.1"/>
    <property type="molecule type" value="Genomic_DNA"/>
</dbReference>
<feature type="compositionally biased region" description="Low complexity" evidence="3">
    <location>
        <begin position="1182"/>
        <end position="1208"/>
    </location>
</feature>
<proteinExistence type="predicted"/>
<feature type="compositionally biased region" description="Low complexity" evidence="3">
    <location>
        <begin position="551"/>
        <end position="565"/>
    </location>
</feature>